<evidence type="ECO:0000313" key="5">
    <source>
        <dbReference type="EMBL" id="RYR69279.1"/>
    </source>
</evidence>
<dbReference type="SUPFAM" id="SSF100897">
    <property type="entry name" value="Plant proteinase inhibitors"/>
    <property type="match status" value="1"/>
</dbReference>
<evidence type="ECO:0000256" key="4">
    <source>
        <dbReference type="SAM" id="SignalP"/>
    </source>
</evidence>
<sequence>MAFNKVGVIFLVMVICGMIILEGEVKRVEGCEQVCYEAAYMTCPSSASGEEHLSPACNCCLAPRGCTLYNSDGSTICSANN</sequence>
<protein>
    <recommendedName>
        <fullName evidence="7">Proteinase inhibitor type-2 CEVI57</fullName>
    </recommendedName>
</protein>
<dbReference type="Pfam" id="PF02428">
    <property type="entry name" value="Prot_inhib_II"/>
    <property type="match status" value="1"/>
</dbReference>
<evidence type="ECO:0000256" key="1">
    <source>
        <dbReference type="ARBA" id="ARBA00007766"/>
    </source>
</evidence>
<dbReference type="InterPro" id="IPR003465">
    <property type="entry name" value="Prot_inh_I20"/>
</dbReference>
<evidence type="ECO:0000256" key="2">
    <source>
        <dbReference type="ARBA" id="ARBA00022690"/>
    </source>
</evidence>
<feature type="signal peptide" evidence="4">
    <location>
        <begin position="1"/>
        <end position="30"/>
    </location>
</feature>
<keyword evidence="2" id="KW-0646">Protease inhibitor</keyword>
<dbReference type="PANTHER" id="PTHR33832">
    <property type="entry name" value="SERINE-TYPE ENDOPEPTIDASE INHIBITOR"/>
    <property type="match status" value="1"/>
</dbReference>
<evidence type="ECO:0000256" key="3">
    <source>
        <dbReference type="ARBA" id="ARBA00022900"/>
    </source>
</evidence>
<accession>A0A445E1K7</accession>
<keyword evidence="3" id="KW-0722">Serine protease inhibitor</keyword>
<dbReference type="AlphaFoldDB" id="A0A445E1K7"/>
<organism evidence="5 6">
    <name type="scientific">Arachis hypogaea</name>
    <name type="common">Peanut</name>
    <dbReference type="NCBI Taxonomy" id="3818"/>
    <lineage>
        <taxon>Eukaryota</taxon>
        <taxon>Viridiplantae</taxon>
        <taxon>Streptophyta</taxon>
        <taxon>Embryophyta</taxon>
        <taxon>Tracheophyta</taxon>
        <taxon>Spermatophyta</taxon>
        <taxon>Magnoliopsida</taxon>
        <taxon>eudicotyledons</taxon>
        <taxon>Gunneridae</taxon>
        <taxon>Pentapetalae</taxon>
        <taxon>rosids</taxon>
        <taxon>fabids</taxon>
        <taxon>Fabales</taxon>
        <taxon>Fabaceae</taxon>
        <taxon>Papilionoideae</taxon>
        <taxon>50 kb inversion clade</taxon>
        <taxon>dalbergioids sensu lato</taxon>
        <taxon>Dalbergieae</taxon>
        <taxon>Pterocarpus clade</taxon>
        <taxon>Arachis</taxon>
    </lineage>
</organism>
<keyword evidence="6" id="KW-1185">Reference proteome</keyword>
<keyword evidence="4" id="KW-0732">Signal</keyword>
<proteinExistence type="inferred from homology"/>
<dbReference type="Proteomes" id="UP000289738">
    <property type="component" value="Chromosome A03"/>
</dbReference>
<evidence type="ECO:0008006" key="7">
    <source>
        <dbReference type="Google" id="ProtNLM"/>
    </source>
</evidence>
<dbReference type="EMBL" id="SDMP01000003">
    <property type="protein sequence ID" value="RYR69279.1"/>
    <property type="molecule type" value="Genomic_DNA"/>
</dbReference>
<comment type="caution">
    <text evidence="5">The sequence shown here is derived from an EMBL/GenBank/DDBJ whole genome shotgun (WGS) entry which is preliminary data.</text>
</comment>
<name>A0A445E1K7_ARAHY</name>
<dbReference type="PANTHER" id="PTHR33832:SF15">
    <property type="entry name" value="SERINE-TYPE ENDOPEPTIDASE INHIBITOR"/>
    <property type="match status" value="1"/>
</dbReference>
<dbReference type="OrthoDB" id="1539471at2759"/>
<dbReference type="Gramene" id="arahy.Tifrunner.gnm2.ann2.Ah03g124200.1">
    <property type="protein sequence ID" value="arahy.Tifrunner.gnm2.ann2.Ah03g124200.1-CDS"/>
    <property type="gene ID" value="arahy.Tifrunner.gnm2.ann2.Ah03g124200"/>
</dbReference>
<dbReference type="InterPro" id="IPR051391">
    <property type="entry name" value="Protease_inhibitor_I20"/>
</dbReference>
<dbReference type="Gene3D" id="3.30.60.30">
    <property type="match status" value="1"/>
</dbReference>
<gene>
    <name evidence="5" type="ORF">Ahy_A03g015839</name>
</gene>
<reference evidence="5 6" key="1">
    <citation type="submission" date="2019-01" db="EMBL/GenBank/DDBJ databases">
        <title>Sequencing of cultivated peanut Arachis hypogaea provides insights into genome evolution and oil improvement.</title>
        <authorList>
            <person name="Chen X."/>
        </authorList>
    </citation>
    <scope>NUCLEOTIDE SEQUENCE [LARGE SCALE GENOMIC DNA]</scope>
    <source>
        <strain evidence="6">cv. Fuhuasheng</strain>
        <tissue evidence="5">Leaves</tissue>
    </source>
</reference>
<feature type="chain" id="PRO_5019037561" description="Proteinase inhibitor type-2 CEVI57" evidence="4">
    <location>
        <begin position="31"/>
        <end position="81"/>
    </location>
</feature>
<comment type="similarity">
    <text evidence="1">Belongs to the protease inhibitor I20 (potato type II proteinase inhibitor) family.</text>
</comment>
<evidence type="ECO:0000313" key="6">
    <source>
        <dbReference type="Proteomes" id="UP000289738"/>
    </source>
</evidence>
<dbReference type="GO" id="GO:0004867">
    <property type="term" value="F:serine-type endopeptidase inhibitor activity"/>
    <property type="evidence" value="ECO:0007669"/>
    <property type="project" value="UniProtKB-KW"/>
</dbReference>